<evidence type="ECO:0000259" key="16">
    <source>
        <dbReference type="Pfam" id="PF20266"/>
    </source>
</evidence>
<keyword evidence="12" id="KW-0325">Glycoprotein</keyword>
<dbReference type="GO" id="GO:0005640">
    <property type="term" value="C:nuclear outer membrane"/>
    <property type="evidence" value="ECO:0007669"/>
    <property type="project" value="UniProtKB-SubCell"/>
</dbReference>
<feature type="signal peptide" evidence="15">
    <location>
        <begin position="1"/>
        <end position="15"/>
    </location>
</feature>
<feature type="chain" id="PRO_5018032669" description="Inositol 1,4,5-trisphosphate receptor-interacting protein" evidence="15">
    <location>
        <begin position="16"/>
        <end position="544"/>
    </location>
</feature>
<dbReference type="PANTHER" id="PTHR10656:SF8">
    <property type="entry name" value="INOSITOL 1,4,5-TRISPHOSPHATE RECEPTOR-INTERACTING PROTEIN"/>
    <property type="match status" value="1"/>
</dbReference>
<proteinExistence type="inferred from homology"/>
<dbReference type="Proteomes" id="UP000265180">
    <property type="component" value="Chromosome 15"/>
</dbReference>
<evidence type="ECO:0000256" key="13">
    <source>
        <dbReference type="ARBA" id="ARBA00023242"/>
    </source>
</evidence>
<comment type="similarity">
    <text evidence="4">Belongs to the ITPRIP family.</text>
</comment>
<dbReference type="Pfam" id="PF20266">
    <property type="entry name" value="Mab-21_C"/>
    <property type="match status" value="1"/>
</dbReference>
<keyword evidence="6" id="KW-1003">Cell membrane</keyword>
<comment type="subcellular location">
    <subcellularLocation>
        <location evidence="2">Cell membrane</location>
        <topology evidence="2">Single-pass type I membrane protein</topology>
    </subcellularLocation>
    <subcellularLocation>
        <location evidence="3">Nucleus outer membrane</location>
        <topology evidence="3">Single-pass type I membrane protein</topology>
    </subcellularLocation>
</comment>
<accession>A0A3P9KGL7</accession>
<protein>
    <recommendedName>
        <fullName evidence="5">Inositol 1,4,5-trisphosphate receptor-interacting protein</fullName>
    </recommendedName>
</protein>
<evidence type="ECO:0000256" key="1">
    <source>
        <dbReference type="ARBA" id="ARBA00003856"/>
    </source>
</evidence>
<evidence type="ECO:0000256" key="10">
    <source>
        <dbReference type="ARBA" id="ARBA00023054"/>
    </source>
</evidence>
<evidence type="ECO:0000313" key="18">
    <source>
        <dbReference type="Proteomes" id="UP000265180"/>
    </source>
</evidence>
<evidence type="ECO:0000256" key="8">
    <source>
        <dbReference type="ARBA" id="ARBA00022729"/>
    </source>
</evidence>
<evidence type="ECO:0000313" key="17">
    <source>
        <dbReference type="Ensembl" id="ENSORLP00020007459.1"/>
    </source>
</evidence>
<keyword evidence="10 14" id="KW-0175">Coiled coil</keyword>
<evidence type="ECO:0000256" key="6">
    <source>
        <dbReference type="ARBA" id="ARBA00022475"/>
    </source>
</evidence>
<evidence type="ECO:0000256" key="14">
    <source>
        <dbReference type="SAM" id="Coils"/>
    </source>
</evidence>
<evidence type="ECO:0000256" key="2">
    <source>
        <dbReference type="ARBA" id="ARBA00004251"/>
    </source>
</evidence>
<evidence type="ECO:0000256" key="4">
    <source>
        <dbReference type="ARBA" id="ARBA00005554"/>
    </source>
</evidence>
<evidence type="ECO:0000256" key="9">
    <source>
        <dbReference type="ARBA" id="ARBA00022989"/>
    </source>
</evidence>
<comment type="function">
    <text evidence="1">Enhances Ca(2+)-mediated inhibition of inositol 1,4,5-triphosphate receptor (ITPR) Ca(2+) release.</text>
</comment>
<dbReference type="Gene3D" id="1.10.1410.40">
    <property type="match status" value="1"/>
</dbReference>
<evidence type="ECO:0000256" key="7">
    <source>
        <dbReference type="ARBA" id="ARBA00022692"/>
    </source>
</evidence>
<dbReference type="InterPro" id="IPR026250">
    <property type="entry name" value="ITPRIP-like"/>
</dbReference>
<evidence type="ECO:0000256" key="3">
    <source>
        <dbReference type="ARBA" id="ARBA00004494"/>
    </source>
</evidence>
<keyword evidence="13" id="KW-0539">Nucleus</keyword>
<keyword evidence="7" id="KW-0812">Transmembrane</keyword>
<organism evidence="17 18">
    <name type="scientific">Oryzias latipes</name>
    <name type="common">Japanese rice fish</name>
    <name type="synonym">Japanese killifish</name>
    <dbReference type="NCBI Taxonomy" id="8090"/>
    <lineage>
        <taxon>Eukaryota</taxon>
        <taxon>Metazoa</taxon>
        <taxon>Chordata</taxon>
        <taxon>Craniata</taxon>
        <taxon>Vertebrata</taxon>
        <taxon>Euteleostomi</taxon>
        <taxon>Actinopterygii</taxon>
        <taxon>Neopterygii</taxon>
        <taxon>Teleostei</taxon>
        <taxon>Neoteleostei</taxon>
        <taxon>Acanthomorphata</taxon>
        <taxon>Ovalentaria</taxon>
        <taxon>Atherinomorphae</taxon>
        <taxon>Beloniformes</taxon>
        <taxon>Adrianichthyidae</taxon>
        <taxon>Oryziinae</taxon>
        <taxon>Oryzias</taxon>
    </lineage>
</organism>
<reference key="1">
    <citation type="journal article" date="2007" name="Nature">
        <title>The medaka draft genome and insights into vertebrate genome evolution.</title>
        <authorList>
            <person name="Kasahara M."/>
            <person name="Naruse K."/>
            <person name="Sasaki S."/>
            <person name="Nakatani Y."/>
            <person name="Qu W."/>
            <person name="Ahsan B."/>
            <person name="Yamada T."/>
            <person name="Nagayasu Y."/>
            <person name="Doi K."/>
            <person name="Kasai Y."/>
            <person name="Jindo T."/>
            <person name="Kobayashi D."/>
            <person name="Shimada A."/>
            <person name="Toyoda A."/>
            <person name="Kuroki Y."/>
            <person name="Fujiyama A."/>
            <person name="Sasaki T."/>
            <person name="Shimizu A."/>
            <person name="Asakawa S."/>
            <person name="Shimizu N."/>
            <person name="Hashimoto S."/>
            <person name="Yang J."/>
            <person name="Lee Y."/>
            <person name="Matsushima K."/>
            <person name="Sugano S."/>
            <person name="Sakaizumi M."/>
            <person name="Narita T."/>
            <person name="Ohishi K."/>
            <person name="Haga S."/>
            <person name="Ohta F."/>
            <person name="Nomoto H."/>
            <person name="Nogata K."/>
            <person name="Morishita T."/>
            <person name="Endo T."/>
            <person name="Shin-I T."/>
            <person name="Takeda H."/>
            <person name="Morishita S."/>
            <person name="Kohara Y."/>
        </authorList>
    </citation>
    <scope>NUCLEOTIDE SEQUENCE [LARGE SCALE GENOMIC DNA]</scope>
    <source>
        <strain>Hd-rR</strain>
    </source>
</reference>
<evidence type="ECO:0000256" key="12">
    <source>
        <dbReference type="ARBA" id="ARBA00023180"/>
    </source>
</evidence>
<dbReference type="PANTHER" id="PTHR10656">
    <property type="entry name" value="CELL FATE DETERMINING PROTEIN MAB21-RELATED"/>
    <property type="match status" value="1"/>
</dbReference>
<evidence type="ECO:0000256" key="15">
    <source>
        <dbReference type="SAM" id="SignalP"/>
    </source>
</evidence>
<reference evidence="17" key="4">
    <citation type="submission" date="2025-09" db="UniProtKB">
        <authorList>
            <consortium name="Ensembl"/>
        </authorList>
    </citation>
    <scope>IDENTIFICATION</scope>
    <source>
        <strain evidence="17">HNI</strain>
    </source>
</reference>
<reference evidence="17 18" key="2">
    <citation type="submission" date="2017-04" db="EMBL/GenBank/DDBJ databases">
        <title>CpG methylation of centromeres and impact of large insertions on vertebrate speciation.</title>
        <authorList>
            <person name="Ichikawa K."/>
            <person name="Yoshimura J."/>
            <person name="Morishita S."/>
        </authorList>
    </citation>
    <scope>NUCLEOTIDE SEQUENCE</scope>
    <source>
        <strain evidence="17 18">HNI</strain>
    </source>
</reference>
<feature type="coiled-coil region" evidence="14">
    <location>
        <begin position="34"/>
        <end position="72"/>
    </location>
</feature>
<keyword evidence="8 15" id="KW-0732">Signal</keyword>
<dbReference type="InterPro" id="IPR046906">
    <property type="entry name" value="Mab-21_HhH/H2TH-like"/>
</dbReference>
<keyword evidence="11" id="KW-0472">Membrane</keyword>
<dbReference type="GO" id="GO:0005886">
    <property type="term" value="C:plasma membrane"/>
    <property type="evidence" value="ECO:0007669"/>
    <property type="project" value="UniProtKB-SubCell"/>
</dbReference>
<keyword evidence="9" id="KW-1133">Transmembrane helix</keyword>
<dbReference type="Ensembl" id="ENSORLT00020002859.1">
    <property type="protein sequence ID" value="ENSORLP00020007459.1"/>
    <property type="gene ID" value="ENSORLG00020008306.1"/>
</dbReference>
<sequence>MQGAVARVFVVVAAAILNHPLLFPQENTTLPEQDEELMARMREHEEKLEMELAKLESEILELESKQEESTSRDAYMWYFWSSVSFVIFFVIEMCRVDLAETEIRNLEDEEDGGSITPRMMVLDKDILRNFCDKCSYSSAHENWKVREFVEGLADDLLESLRSVCDRDTDMEVGDFVGIGSMFESWKVCGPLVCDLMVPFSPPHPHFFQCQMWCSSDQIPLDMQGSGRIRATRFGENDEGCLCGAANMGDDMLCLLHSTADRQNAGPNPDELLCLKNTDILSKDQVMKWFQISVTKAWGRISHKYDFQVLFRNLDAAGALKVRFRSGKVILLNLIPAVQLEDTDAYFVSHFPTGWDSPPNPFWPLSLAVYERNLLKYFAKRLPQDSCHSHCLQIAAFLNRKQTELTGKSFLSSYHLKTVLLHVLLSTKTTAWRAENMEHRLRDVLGLLHQSLLEKRLHHALVGNSKVPEVLQVPGVIRKAEPINLFRSLVLRGDGGFIYDFTSRCLKDWNGTKRVLLQEPIRLIFQVDVNGVKSETQEKKLKHIF</sequence>
<dbReference type="SMART" id="SM01265">
    <property type="entry name" value="Mab-21"/>
    <property type="match status" value="1"/>
</dbReference>
<dbReference type="PRINTS" id="PR02107">
    <property type="entry name" value="INOS145TPRIP"/>
</dbReference>
<dbReference type="Gene3D" id="3.30.460.90">
    <property type="match status" value="1"/>
</dbReference>
<evidence type="ECO:0000256" key="11">
    <source>
        <dbReference type="ARBA" id="ARBA00023136"/>
    </source>
</evidence>
<name>A0A3P9KGL7_ORYLA</name>
<evidence type="ECO:0000256" key="5">
    <source>
        <dbReference type="ARBA" id="ARBA00019443"/>
    </source>
</evidence>
<reference evidence="17" key="3">
    <citation type="submission" date="2025-08" db="UniProtKB">
        <authorList>
            <consortium name="Ensembl"/>
        </authorList>
    </citation>
    <scope>IDENTIFICATION</scope>
    <source>
        <strain evidence="17">HNI</strain>
    </source>
</reference>
<feature type="domain" description="Mab-21-like HhH/H2TH-like" evidence="16">
    <location>
        <begin position="387"/>
        <end position="458"/>
    </location>
</feature>
<dbReference type="AlphaFoldDB" id="A0A3P9KGL7"/>
<dbReference type="InterPro" id="IPR024810">
    <property type="entry name" value="MAB21L/cGLR"/>
</dbReference>